<sequence length="92" mass="10817">MVLRVVSDLLNRLLARDICSYDNIGNNTKKDLYKHKYLAIYIQFLQEKCKIKVDHFETPVKGNVTRDLVGDQKERIFEKIDFINGFPNIITQ</sequence>
<dbReference type="AlphaFoldDB" id="A0A3M7SPE5"/>
<comment type="caution">
    <text evidence="1">The sequence shown here is derived from an EMBL/GenBank/DDBJ whole genome shotgun (WGS) entry which is preliminary data.</text>
</comment>
<dbReference type="Proteomes" id="UP000276133">
    <property type="component" value="Unassembled WGS sequence"/>
</dbReference>
<name>A0A3M7SPE5_BRAPC</name>
<evidence type="ECO:0000313" key="1">
    <source>
        <dbReference type="EMBL" id="RNA37378.1"/>
    </source>
</evidence>
<dbReference type="EMBL" id="REGN01001051">
    <property type="protein sequence ID" value="RNA37378.1"/>
    <property type="molecule type" value="Genomic_DNA"/>
</dbReference>
<protein>
    <submittedName>
        <fullName evidence="1">Uncharacterized protein</fullName>
    </submittedName>
</protein>
<accession>A0A3M7SPE5</accession>
<evidence type="ECO:0000313" key="2">
    <source>
        <dbReference type="Proteomes" id="UP000276133"/>
    </source>
</evidence>
<proteinExistence type="predicted"/>
<reference evidence="1 2" key="1">
    <citation type="journal article" date="2018" name="Sci. Rep.">
        <title>Genomic signatures of local adaptation to the degree of environmental predictability in rotifers.</title>
        <authorList>
            <person name="Franch-Gras L."/>
            <person name="Hahn C."/>
            <person name="Garcia-Roger E.M."/>
            <person name="Carmona M.J."/>
            <person name="Serra M."/>
            <person name="Gomez A."/>
        </authorList>
    </citation>
    <scope>NUCLEOTIDE SEQUENCE [LARGE SCALE GENOMIC DNA]</scope>
    <source>
        <strain evidence="1">HYR1</strain>
    </source>
</reference>
<organism evidence="1 2">
    <name type="scientific">Brachionus plicatilis</name>
    <name type="common">Marine rotifer</name>
    <name type="synonym">Brachionus muelleri</name>
    <dbReference type="NCBI Taxonomy" id="10195"/>
    <lineage>
        <taxon>Eukaryota</taxon>
        <taxon>Metazoa</taxon>
        <taxon>Spiralia</taxon>
        <taxon>Gnathifera</taxon>
        <taxon>Rotifera</taxon>
        <taxon>Eurotatoria</taxon>
        <taxon>Monogononta</taxon>
        <taxon>Pseudotrocha</taxon>
        <taxon>Ploima</taxon>
        <taxon>Brachionidae</taxon>
        <taxon>Brachionus</taxon>
    </lineage>
</organism>
<keyword evidence="2" id="KW-1185">Reference proteome</keyword>
<gene>
    <name evidence="1" type="ORF">BpHYR1_027528</name>
</gene>